<feature type="transmembrane region" description="Helical" evidence="8">
    <location>
        <begin position="159"/>
        <end position="183"/>
    </location>
</feature>
<gene>
    <name evidence="9" type="primary">clcA</name>
    <name evidence="9" type="ORF">F7P80_15365</name>
</gene>
<dbReference type="NCBIfam" id="NF003640">
    <property type="entry name" value="PRK05277.1"/>
    <property type="match status" value="1"/>
</dbReference>
<feature type="transmembrane region" description="Helical" evidence="8">
    <location>
        <begin position="368"/>
        <end position="388"/>
    </location>
</feature>
<dbReference type="GO" id="GO:0005886">
    <property type="term" value="C:plasma membrane"/>
    <property type="evidence" value="ECO:0007669"/>
    <property type="project" value="TreeGrafter"/>
</dbReference>
<accession>A0A6A1QZD3</accession>
<evidence type="ECO:0000313" key="9">
    <source>
        <dbReference type="EMBL" id="KAB0584668.1"/>
    </source>
</evidence>
<dbReference type="RefSeq" id="WP_151045907.1">
    <property type="nucleotide sequence ID" value="NZ_CATYED010000026.1"/>
</dbReference>
<keyword evidence="6 8" id="KW-0472">Membrane</keyword>
<dbReference type="EMBL" id="VZOT01000017">
    <property type="protein sequence ID" value="KAB0584668.1"/>
    <property type="molecule type" value="Genomic_DNA"/>
</dbReference>
<keyword evidence="4 8" id="KW-1133">Transmembrane helix</keyword>
<evidence type="ECO:0000256" key="6">
    <source>
        <dbReference type="ARBA" id="ARBA00023136"/>
    </source>
</evidence>
<feature type="transmembrane region" description="Helical" evidence="8">
    <location>
        <begin position="235"/>
        <end position="258"/>
    </location>
</feature>
<evidence type="ECO:0000256" key="5">
    <source>
        <dbReference type="ARBA" id="ARBA00023065"/>
    </source>
</evidence>
<feature type="transmembrane region" description="Helical" evidence="8">
    <location>
        <begin position="58"/>
        <end position="79"/>
    </location>
</feature>
<keyword evidence="5" id="KW-0406">Ion transport</keyword>
<dbReference type="InterPro" id="IPR001807">
    <property type="entry name" value="ClC"/>
</dbReference>
<feature type="transmembrane region" description="Helical" evidence="8">
    <location>
        <begin position="303"/>
        <end position="324"/>
    </location>
</feature>
<keyword evidence="3 8" id="KW-0812">Transmembrane</keyword>
<evidence type="ECO:0000256" key="7">
    <source>
        <dbReference type="ARBA" id="ARBA00023214"/>
    </source>
</evidence>
<feature type="transmembrane region" description="Helical" evidence="8">
    <location>
        <begin position="106"/>
        <end position="127"/>
    </location>
</feature>
<feature type="transmembrane region" description="Helical" evidence="8">
    <location>
        <begin position="336"/>
        <end position="356"/>
    </location>
</feature>
<name>A0A6A1QZD3_9BURK</name>
<protein>
    <submittedName>
        <fullName evidence="9">H(+)/Cl(-) exchange transporter ClcA</fullName>
    </submittedName>
</protein>
<dbReference type="CDD" id="cd01031">
    <property type="entry name" value="EriC"/>
    <property type="match status" value="1"/>
</dbReference>
<dbReference type="AlphaFoldDB" id="A0A6A1QZD3"/>
<dbReference type="PANTHER" id="PTHR45711">
    <property type="entry name" value="CHLORIDE CHANNEL PROTEIN"/>
    <property type="match status" value="1"/>
</dbReference>
<dbReference type="PANTHER" id="PTHR45711:SF6">
    <property type="entry name" value="CHLORIDE CHANNEL PROTEIN"/>
    <property type="match status" value="1"/>
</dbReference>
<comment type="subcellular location">
    <subcellularLocation>
        <location evidence="1">Membrane</location>
        <topology evidence="1">Multi-pass membrane protein</topology>
    </subcellularLocation>
</comment>
<evidence type="ECO:0000256" key="8">
    <source>
        <dbReference type="SAM" id="Phobius"/>
    </source>
</evidence>
<keyword evidence="7" id="KW-0868">Chloride</keyword>
<proteinExistence type="predicted"/>
<evidence type="ECO:0000256" key="3">
    <source>
        <dbReference type="ARBA" id="ARBA00022692"/>
    </source>
</evidence>
<dbReference type="SUPFAM" id="SSF81340">
    <property type="entry name" value="Clc chloride channel"/>
    <property type="match status" value="1"/>
</dbReference>
<feature type="transmembrane region" description="Helical" evidence="8">
    <location>
        <begin position="195"/>
        <end position="215"/>
    </location>
</feature>
<comment type="caution">
    <text evidence="9">The sequence shown here is derived from an EMBL/GenBank/DDBJ whole genome shotgun (WGS) entry which is preliminary data.</text>
</comment>
<evidence type="ECO:0000256" key="2">
    <source>
        <dbReference type="ARBA" id="ARBA00022448"/>
    </source>
</evidence>
<dbReference type="InterPro" id="IPR014743">
    <property type="entry name" value="Cl-channel_core"/>
</dbReference>
<reference evidence="9" key="1">
    <citation type="submission" date="2019-09" db="EMBL/GenBank/DDBJ databases">
        <title>Draft genome sequences of 48 bacterial type strains from the CCUG.</title>
        <authorList>
            <person name="Tunovic T."/>
            <person name="Pineiro-Iglesias B."/>
            <person name="Unosson C."/>
            <person name="Inganas E."/>
            <person name="Ohlen M."/>
            <person name="Cardew S."/>
            <person name="Jensie-Markopoulos S."/>
            <person name="Salva-Serra F."/>
            <person name="Jaen-Luchoro D."/>
            <person name="Karlsson R."/>
            <person name="Svensson-Stadler L."/>
            <person name="Chun J."/>
            <person name="Moore E."/>
        </authorList>
    </citation>
    <scope>NUCLEOTIDE SEQUENCE</scope>
    <source>
        <strain evidence="9">CCUG 15333</strain>
    </source>
</reference>
<feature type="transmembrane region" description="Helical" evidence="8">
    <location>
        <begin position="400"/>
        <end position="421"/>
    </location>
</feature>
<dbReference type="Gene3D" id="1.10.3080.10">
    <property type="entry name" value="Clc chloride channel"/>
    <property type="match status" value="1"/>
</dbReference>
<feature type="transmembrane region" description="Helical" evidence="8">
    <location>
        <begin position="18"/>
        <end position="38"/>
    </location>
</feature>
<sequence>MPHPIQIKATEKLAIKTVLLSLVIGTLVGFVGIFFEMATSWVFGQRSVWVDQWFSNTYAVIAATFTVSALLAGASYYIVKRFAPETGGSGIPEIEASMQDLRPVRWWRVIPVKFLGGVGSLGSGMVLGREGPTVQLGANIGQMVADVGRVKDRETRHTLLAAGSAAGLTTAFNAPLAGILFVIEEMRSEFNYNLISVKAVFVGAVMATIACRMVSGQSPILLLGSYDMPAQSTLWLYLVLGLLFGVIGIGFNKFLLWLQQKFLDFYQGSMLRFVLTGAFIGGCCGLFGLYLPQAVGGGFDVVHQVSAGQIGLGLLMLVFVLRFLTSTISFSSGAAGGIFSPLLALGASFGGIFGYVADMMFPESQLQMGSFVIAGMGALFAATVRAPLTGAVLVLEMTASYTLLLPMIITCLGATIVAQWLGGRPLYTVLMEKILERNGIPYERKE</sequence>
<keyword evidence="2" id="KW-0813">Transport</keyword>
<dbReference type="PRINTS" id="PR00762">
    <property type="entry name" value="CLCHANNEL"/>
</dbReference>
<dbReference type="Pfam" id="PF00654">
    <property type="entry name" value="Voltage_CLC"/>
    <property type="match status" value="1"/>
</dbReference>
<dbReference type="GO" id="GO:0005247">
    <property type="term" value="F:voltage-gated chloride channel activity"/>
    <property type="evidence" value="ECO:0007669"/>
    <property type="project" value="TreeGrafter"/>
</dbReference>
<evidence type="ECO:0000256" key="1">
    <source>
        <dbReference type="ARBA" id="ARBA00004141"/>
    </source>
</evidence>
<evidence type="ECO:0000256" key="4">
    <source>
        <dbReference type="ARBA" id="ARBA00022989"/>
    </source>
</evidence>
<organism evidence="9">
    <name type="scientific">Comamonas kerstersii</name>
    <dbReference type="NCBI Taxonomy" id="225992"/>
    <lineage>
        <taxon>Bacteria</taxon>
        <taxon>Pseudomonadati</taxon>
        <taxon>Pseudomonadota</taxon>
        <taxon>Betaproteobacteria</taxon>
        <taxon>Burkholderiales</taxon>
        <taxon>Comamonadaceae</taxon>
        <taxon>Comamonas</taxon>
    </lineage>
</organism>
<feature type="transmembrane region" description="Helical" evidence="8">
    <location>
        <begin position="270"/>
        <end position="291"/>
    </location>
</feature>